<evidence type="ECO:0000313" key="5">
    <source>
        <dbReference type="Proteomes" id="UP001217089"/>
    </source>
</evidence>
<dbReference type="Gene3D" id="2.60.120.310">
    <property type="entry name" value="Copper type II, ascorbate-dependent monooxygenase, N-terminal domain"/>
    <property type="match status" value="1"/>
</dbReference>
<dbReference type="SMART" id="SM00664">
    <property type="entry name" value="DoH"/>
    <property type="match status" value="1"/>
</dbReference>
<sequence length="378" mass="43072">MHSFLCLTLLFIPAVFGAAYERPKPILEFPFSENLDDDGNYQLYWKPNKTHVTFEVHVKTRGYVGFGISPNGKMYPADIVVGWIKDGKTYFTDRHSKGHSEPVIDRSQDWTLLHGEENEFGTILRFTRKIETCDDDDITFSDEAMRIIYSYHPDDPETETGSMPWHGVKRHGTKSIYLMSANSVPEIEDDVRTVDILNGNYHIPPVKTVYHCRVFSLDALGKKHHMVKPLLNQRMPLMSTICLYTNVLQCTGNTWELITTAMKYKTPQNRVVIPFSDGKSAHGPFYFPKNIGMPIGEPDDDAVYILETHYDNPTELTDMIDNSGMRITYTPTLRQYDAGLLTIGMKVGSHHIIPPFEEDFINEGFCTEDCLRQGGPST</sequence>
<dbReference type="InterPro" id="IPR000323">
    <property type="entry name" value="Cu2_ascorb_mOase_N"/>
</dbReference>
<evidence type="ECO:0000259" key="3">
    <source>
        <dbReference type="PROSITE" id="PS50836"/>
    </source>
</evidence>
<keyword evidence="5" id="KW-1185">Reference proteome</keyword>
<organism evidence="4 5">
    <name type="scientific">Tegillarca granosa</name>
    <name type="common">Malaysian cockle</name>
    <name type="synonym">Anadara granosa</name>
    <dbReference type="NCBI Taxonomy" id="220873"/>
    <lineage>
        <taxon>Eukaryota</taxon>
        <taxon>Metazoa</taxon>
        <taxon>Spiralia</taxon>
        <taxon>Lophotrochozoa</taxon>
        <taxon>Mollusca</taxon>
        <taxon>Bivalvia</taxon>
        <taxon>Autobranchia</taxon>
        <taxon>Pteriomorphia</taxon>
        <taxon>Arcoida</taxon>
        <taxon>Arcoidea</taxon>
        <taxon>Arcidae</taxon>
        <taxon>Tegillarca</taxon>
    </lineage>
</organism>
<dbReference type="InterPro" id="IPR008977">
    <property type="entry name" value="PHM/PNGase_F_dom_sf"/>
</dbReference>
<feature type="chain" id="PRO_5045239366" description="DOMON domain-containing protein" evidence="2">
    <location>
        <begin position="18"/>
        <end position="378"/>
    </location>
</feature>
<dbReference type="PANTHER" id="PTHR10157">
    <property type="entry name" value="DOPAMINE BETA HYDROXYLASE RELATED"/>
    <property type="match status" value="1"/>
</dbReference>
<comment type="caution">
    <text evidence="4">The sequence shown here is derived from an EMBL/GenBank/DDBJ whole genome shotgun (WGS) entry which is preliminary data.</text>
</comment>
<dbReference type="PANTHER" id="PTHR10157:SF23">
    <property type="entry name" value="MOXD1 HOMOLOG 1"/>
    <property type="match status" value="1"/>
</dbReference>
<name>A0ABQ9E0Z4_TEGGR</name>
<gene>
    <name evidence="4" type="ORF">KUTeg_024103</name>
</gene>
<keyword evidence="2" id="KW-0732">Signal</keyword>
<dbReference type="EMBL" id="JARBDR010000923">
    <property type="protein sequence ID" value="KAJ8297572.1"/>
    <property type="molecule type" value="Genomic_DNA"/>
</dbReference>
<dbReference type="Gene3D" id="2.60.40.1210">
    <property type="entry name" value="Cellobiose dehydrogenase, cytochrome domain"/>
    <property type="match status" value="1"/>
</dbReference>
<dbReference type="InterPro" id="IPR045266">
    <property type="entry name" value="DOH_DOMON"/>
</dbReference>
<proteinExistence type="inferred from homology"/>
<evidence type="ECO:0000256" key="2">
    <source>
        <dbReference type="SAM" id="SignalP"/>
    </source>
</evidence>
<evidence type="ECO:0000256" key="1">
    <source>
        <dbReference type="ARBA" id="ARBA00010676"/>
    </source>
</evidence>
<dbReference type="InterPro" id="IPR000945">
    <property type="entry name" value="DBH-like"/>
</dbReference>
<comment type="similarity">
    <text evidence="1">Belongs to the copper type II ascorbate-dependent monooxygenase family.</text>
</comment>
<dbReference type="InterPro" id="IPR036939">
    <property type="entry name" value="Cu2_ascorb_mOase_N_sf"/>
</dbReference>
<dbReference type="Proteomes" id="UP001217089">
    <property type="component" value="Unassembled WGS sequence"/>
</dbReference>
<protein>
    <recommendedName>
        <fullName evidence="3">DOMON domain-containing protein</fullName>
    </recommendedName>
</protein>
<dbReference type="PROSITE" id="PS50836">
    <property type="entry name" value="DOMON"/>
    <property type="match status" value="1"/>
</dbReference>
<feature type="signal peptide" evidence="2">
    <location>
        <begin position="1"/>
        <end position="17"/>
    </location>
</feature>
<evidence type="ECO:0000313" key="4">
    <source>
        <dbReference type="EMBL" id="KAJ8297572.1"/>
    </source>
</evidence>
<dbReference type="SUPFAM" id="SSF49344">
    <property type="entry name" value="CBD9-like"/>
    <property type="match status" value="1"/>
</dbReference>
<dbReference type="PRINTS" id="PR00767">
    <property type="entry name" value="DBMONOXGNASE"/>
</dbReference>
<dbReference type="InterPro" id="IPR028460">
    <property type="entry name" value="Tbh/DBH"/>
</dbReference>
<dbReference type="Pfam" id="PF01082">
    <property type="entry name" value="Cu2_monooxygen"/>
    <property type="match status" value="1"/>
</dbReference>
<dbReference type="InterPro" id="IPR005018">
    <property type="entry name" value="DOMON_domain"/>
</dbReference>
<dbReference type="Pfam" id="PF03351">
    <property type="entry name" value="DOMON"/>
    <property type="match status" value="1"/>
</dbReference>
<feature type="domain" description="DOMON" evidence="3">
    <location>
        <begin position="39"/>
        <end position="152"/>
    </location>
</feature>
<dbReference type="CDD" id="cd09631">
    <property type="entry name" value="DOMON_DOH"/>
    <property type="match status" value="1"/>
</dbReference>
<reference evidence="4 5" key="1">
    <citation type="submission" date="2022-12" db="EMBL/GenBank/DDBJ databases">
        <title>Chromosome-level genome of Tegillarca granosa.</title>
        <authorList>
            <person name="Kim J."/>
        </authorList>
    </citation>
    <scope>NUCLEOTIDE SEQUENCE [LARGE SCALE GENOMIC DNA]</scope>
    <source>
        <strain evidence="4">Teg-2019</strain>
        <tissue evidence="4">Adductor muscle</tissue>
    </source>
</reference>
<dbReference type="SUPFAM" id="SSF49742">
    <property type="entry name" value="PHM/PNGase F"/>
    <property type="match status" value="1"/>
</dbReference>
<accession>A0ABQ9E0Z4</accession>